<evidence type="ECO:0000313" key="3">
    <source>
        <dbReference type="EMBL" id="KAL3650798.1"/>
    </source>
</evidence>
<reference evidence="4" key="1">
    <citation type="journal article" date="2024" name="IScience">
        <title>Strigolactones Initiate the Formation of Haustorium-like Structures in Castilleja.</title>
        <authorList>
            <person name="Buerger M."/>
            <person name="Peterson D."/>
            <person name="Chory J."/>
        </authorList>
    </citation>
    <scope>NUCLEOTIDE SEQUENCE [LARGE SCALE GENOMIC DNA]</scope>
</reference>
<feature type="chain" id="PRO_5044858346" evidence="2">
    <location>
        <begin position="22"/>
        <end position="519"/>
    </location>
</feature>
<dbReference type="EMBL" id="JAVIJP010000007">
    <property type="protein sequence ID" value="KAL3650798.1"/>
    <property type="molecule type" value="Genomic_DNA"/>
</dbReference>
<accession>A0ABD3E8L4</accession>
<evidence type="ECO:0000256" key="2">
    <source>
        <dbReference type="SAM" id="SignalP"/>
    </source>
</evidence>
<dbReference type="Pfam" id="PF06830">
    <property type="entry name" value="Root_cap"/>
    <property type="match status" value="1"/>
</dbReference>
<sequence length="519" mass="55968">MAMSHLFLTAFVLVLLTLSEGVPGKPKKVKCKDKKFAACYKKDLYCPATCPRDCFVNCSSCQAVCTPPPPPPPPPPPRPRRVRCKDKNYRKTCNQELFCPAACPKTCVVDCAACRPVCSLPPVYSPPPVVVTPSSPPPPVVSPTPPPSLPPVSPSPPPPPMVVSPSPPPTLPPVSPSPAPPPLVVDPSTPPPSPSWPPVTPNPPPSLPPVTPSPPPDSSEAAGGKRVRCRNKLYPTCNHQEHGCPAACPSSCEVDCVTCSPVCNCNMPGAVCQDPRFIGADGITFYFHGKKDRDFCIVSDTNLHINAHFIGKRNENMGRDFTWVQSLGILFENHQILIGAKKTATWHDTINRLELSYDGQYISLAEQVGEKWVSNSSHGVTVTRSRDTNAVVIEVEGNFHIKASVVPITEKDSKIHKYGITDEDCFAHLDLGFKFYSLSDRVNGVLGQTYAGDYVSRVKMGVDMPVLGGQREFATSSLFSTDCAVARFKGIQLSSSNDFGYTNLNCVSRLDGPGVVCKG</sequence>
<name>A0ABD3E8L4_9LAMI</name>
<keyword evidence="4" id="KW-1185">Reference proteome</keyword>
<keyword evidence="2" id="KW-0732">Signal</keyword>
<gene>
    <name evidence="3" type="ORF">CASFOL_007201</name>
</gene>
<dbReference type="PRINTS" id="PR01217">
    <property type="entry name" value="PRICHEXTENSN"/>
</dbReference>
<evidence type="ECO:0000256" key="1">
    <source>
        <dbReference type="SAM" id="MobiDB-lite"/>
    </source>
</evidence>
<feature type="compositionally biased region" description="Pro residues" evidence="1">
    <location>
        <begin position="131"/>
        <end position="217"/>
    </location>
</feature>
<dbReference type="AlphaFoldDB" id="A0ABD3E8L4"/>
<proteinExistence type="predicted"/>
<feature type="region of interest" description="Disordered" evidence="1">
    <location>
        <begin position="131"/>
        <end position="225"/>
    </location>
</feature>
<dbReference type="PANTHER" id="PTHR31656">
    <property type="entry name" value="ROOT CAP DOMAIN-CONTAINING PROTEIN"/>
    <property type="match status" value="1"/>
</dbReference>
<organism evidence="3 4">
    <name type="scientific">Castilleja foliolosa</name>
    <dbReference type="NCBI Taxonomy" id="1961234"/>
    <lineage>
        <taxon>Eukaryota</taxon>
        <taxon>Viridiplantae</taxon>
        <taxon>Streptophyta</taxon>
        <taxon>Embryophyta</taxon>
        <taxon>Tracheophyta</taxon>
        <taxon>Spermatophyta</taxon>
        <taxon>Magnoliopsida</taxon>
        <taxon>eudicotyledons</taxon>
        <taxon>Gunneridae</taxon>
        <taxon>Pentapetalae</taxon>
        <taxon>asterids</taxon>
        <taxon>lamiids</taxon>
        <taxon>Lamiales</taxon>
        <taxon>Orobanchaceae</taxon>
        <taxon>Pedicularideae</taxon>
        <taxon>Castillejinae</taxon>
        <taxon>Castilleja</taxon>
    </lineage>
</organism>
<dbReference type="Proteomes" id="UP001632038">
    <property type="component" value="Unassembled WGS sequence"/>
</dbReference>
<protein>
    <submittedName>
        <fullName evidence="3">Uncharacterized protein</fullName>
    </submittedName>
</protein>
<evidence type="ECO:0000313" key="4">
    <source>
        <dbReference type="Proteomes" id="UP001632038"/>
    </source>
</evidence>
<dbReference type="InterPro" id="IPR009646">
    <property type="entry name" value="Root_cap"/>
</dbReference>
<feature type="signal peptide" evidence="2">
    <location>
        <begin position="1"/>
        <end position="21"/>
    </location>
</feature>
<comment type="caution">
    <text evidence="3">The sequence shown here is derived from an EMBL/GenBank/DDBJ whole genome shotgun (WGS) entry which is preliminary data.</text>
</comment>